<evidence type="ECO:0000313" key="4">
    <source>
        <dbReference type="Proteomes" id="UP001237642"/>
    </source>
</evidence>
<feature type="domain" description="Protein kinase" evidence="2">
    <location>
        <begin position="380"/>
        <end position="693"/>
    </location>
</feature>
<dbReference type="EMBL" id="JAUIZM010000002">
    <property type="protein sequence ID" value="KAK1399246.1"/>
    <property type="molecule type" value="Genomic_DNA"/>
</dbReference>
<accession>A0AAD8J8S3</accession>
<protein>
    <recommendedName>
        <fullName evidence="2">Protein kinase domain-containing protein</fullName>
    </recommendedName>
</protein>
<keyword evidence="4" id="KW-1185">Reference proteome</keyword>
<evidence type="ECO:0000313" key="3">
    <source>
        <dbReference type="EMBL" id="KAK1399246.1"/>
    </source>
</evidence>
<proteinExistence type="inferred from homology"/>
<evidence type="ECO:0000259" key="2">
    <source>
        <dbReference type="PROSITE" id="PS50011"/>
    </source>
</evidence>
<dbReference type="Pfam" id="PF00069">
    <property type="entry name" value="Pkinase"/>
    <property type="match status" value="1"/>
</dbReference>
<reference evidence="3" key="1">
    <citation type="submission" date="2023-02" db="EMBL/GenBank/DDBJ databases">
        <title>Genome of toxic invasive species Heracleum sosnowskyi carries increased number of genes despite the absence of recent whole-genome duplications.</title>
        <authorList>
            <person name="Schelkunov M."/>
            <person name="Shtratnikova V."/>
            <person name="Makarenko M."/>
            <person name="Klepikova A."/>
            <person name="Omelchenko D."/>
            <person name="Novikova G."/>
            <person name="Obukhova E."/>
            <person name="Bogdanov V."/>
            <person name="Penin A."/>
            <person name="Logacheva M."/>
        </authorList>
    </citation>
    <scope>NUCLEOTIDE SEQUENCE</scope>
    <source>
        <strain evidence="3">Hsosn_3</strain>
        <tissue evidence="3">Leaf</tissue>
    </source>
</reference>
<dbReference type="PROSITE" id="PS50011">
    <property type="entry name" value="PROTEIN_KINASE_DOM"/>
    <property type="match status" value="2"/>
</dbReference>
<dbReference type="GO" id="GO:0005524">
    <property type="term" value="F:ATP binding"/>
    <property type="evidence" value="ECO:0007669"/>
    <property type="project" value="InterPro"/>
</dbReference>
<comment type="similarity">
    <text evidence="1">Belongs to the protein kinase superfamily. STE Ser/Thr protein kinase family. STE20 subfamily.</text>
</comment>
<dbReference type="AlphaFoldDB" id="A0AAD8J8S3"/>
<name>A0AAD8J8S3_9APIA</name>
<dbReference type="InterPro" id="IPR047173">
    <property type="entry name" value="STRAD_A/B-like"/>
</dbReference>
<dbReference type="SMART" id="SM00220">
    <property type="entry name" value="S_TKc"/>
    <property type="match status" value="1"/>
</dbReference>
<organism evidence="3 4">
    <name type="scientific">Heracleum sosnowskyi</name>
    <dbReference type="NCBI Taxonomy" id="360622"/>
    <lineage>
        <taxon>Eukaryota</taxon>
        <taxon>Viridiplantae</taxon>
        <taxon>Streptophyta</taxon>
        <taxon>Embryophyta</taxon>
        <taxon>Tracheophyta</taxon>
        <taxon>Spermatophyta</taxon>
        <taxon>Magnoliopsida</taxon>
        <taxon>eudicotyledons</taxon>
        <taxon>Gunneridae</taxon>
        <taxon>Pentapetalae</taxon>
        <taxon>asterids</taxon>
        <taxon>campanulids</taxon>
        <taxon>Apiales</taxon>
        <taxon>Apiaceae</taxon>
        <taxon>Apioideae</taxon>
        <taxon>apioid superclade</taxon>
        <taxon>Tordylieae</taxon>
        <taxon>Tordyliinae</taxon>
        <taxon>Heracleum</taxon>
    </lineage>
</organism>
<comment type="caution">
    <text evidence="3">The sequence shown here is derived from an EMBL/GenBank/DDBJ whole genome shotgun (WGS) entry which is preliminary data.</text>
</comment>
<dbReference type="PANTHER" id="PTHR48014:SF3">
    <property type="entry name" value="PROTEIN KINASE DOMAIN-CONTAINING PROTEIN"/>
    <property type="match status" value="1"/>
</dbReference>
<evidence type="ECO:0000256" key="1">
    <source>
        <dbReference type="ARBA" id="ARBA00008874"/>
    </source>
</evidence>
<dbReference type="SUPFAM" id="SSF56112">
    <property type="entry name" value="Protein kinase-like (PK-like)"/>
    <property type="match status" value="2"/>
</dbReference>
<dbReference type="InterPro" id="IPR011009">
    <property type="entry name" value="Kinase-like_dom_sf"/>
</dbReference>
<sequence length="725" mass="81783">MADFINLVVQDGPTRYKILRVIGQWGPAFTLPVYEAAILSPQDNETYTSSVAFKMISNTQEDYFNLAFQDVQTSQLFQHNPNILPFIRSFQANVEGSTLFCIVLPYDAIVTSLRSILSSNPIFSEGMDDKMIAFVFERVLLGLDAIHKAGKHHTRITADTVFFDLKGSTAYLAYAGSLYERTNTNLEDLNCLPVNRMLAWGLAPEVKNDESLEFVDVYETEKSDIWLIGILGLELAYGRIPVENRRELLDIANYVCTSLGDLTDTWEQLRIKSAEFARGGDSLELATALSVNQTRFSGLFRGFVARCLDDNPEHRPSAEQLLNVHDFLKENVANMKTFSDMVKGTNPHLARFVDKDLQKKQGPSSKQISHLSFRHNGITYTILEPIGRWGPEYSLTVYEAVTTTGFSDPCPRHVALKMARNVQGGYLEVAMDSVEKNTSFNHINILPLNTHFTKHLKGFETLCIVLPFDSQVLSLRSIISTHPKFANGIPQTCIAVALLYAVTGLHVLHTKDQDHYQITAGNIFYHIQDKSIKLAFAASCYERTYAAEGSGGCPINRLLSWGSPPEVDNLEEEEEDLFYEYDTFKADIWFIGIAALELAYGRIRVGNRSELLRIASYISNVRRLPDTWEELRTETAEAEILKTQPTINFLEFSKASEKPQRFDPDFGKFVAMCLDAEPTKRPFANELLQDDFLRNIHQGDSMEIFKATMIMGERDLDKKKGVVIG</sequence>
<dbReference type="Gene3D" id="1.10.510.10">
    <property type="entry name" value="Transferase(Phosphotransferase) domain 1"/>
    <property type="match status" value="2"/>
</dbReference>
<reference evidence="3" key="2">
    <citation type="submission" date="2023-05" db="EMBL/GenBank/DDBJ databases">
        <authorList>
            <person name="Schelkunov M.I."/>
        </authorList>
    </citation>
    <scope>NUCLEOTIDE SEQUENCE</scope>
    <source>
        <strain evidence="3">Hsosn_3</strain>
        <tissue evidence="3">Leaf</tissue>
    </source>
</reference>
<dbReference type="GO" id="GO:0004672">
    <property type="term" value="F:protein kinase activity"/>
    <property type="evidence" value="ECO:0007669"/>
    <property type="project" value="InterPro"/>
</dbReference>
<feature type="domain" description="Protein kinase" evidence="2">
    <location>
        <begin position="16"/>
        <end position="328"/>
    </location>
</feature>
<dbReference type="Proteomes" id="UP001237642">
    <property type="component" value="Unassembled WGS sequence"/>
</dbReference>
<gene>
    <name evidence="3" type="ORF">POM88_009109</name>
</gene>
<dbReference type="GO" id="GO:0043539">
    <property type="term" value="F:protein serine/threonine kinase activator activity"/>
    <property type="evidence" value="ECO:0007669"/>
    <property type="project" value="InterPro"/>
</dbReference>
<dbReference type="PANTHER" id="PTHR48014">
    <property type="entry name" value="SERINE/THREONINE-PROTEIN KINASE FRAY2"/>
    <property type="match status" value="1"/>
</dbReference>
<dbReference type="InterPro" id="IPR000719">
    <property type="entry name" value="Prot_kinase_dom"/>
</dbReference>